<dbReference type="OrthoDB" id="5273213at2759"/>
<dbReference type="InterPro" id="IPR032675">
    <property type="entry name" value="LRR_dom_sf"/>
</dbReference>
<name>A0A2G2XPT8_CAPBA</name>
<sequence length="99" mass="11357">MWPYCSESVSSLWSNCIRNLGLMPQLEELIIVGLKPPVQVQKLGPHLNSLSENLKKLTLSFTYLPWESMTSLYRLPELEELKLKNHPLTGCGAQFQQRD</sequence>
<protein>
    <submittedName>
        <fullName evidence="1">Uncharacterized protein</fullName>
    </submittedName>
</protein>
<evidence type="ECO:0000313" key="1">
    <source>
        <dbReference type="EMBL" id="PHT59459.1"/>
    </source>
</evidence>
<dbReference type="EMBL" id="MLFT02000001">
    <property type="protein sequence ID" value="PHT59459.1"/>
    <property type="molecule type" value="Genomic_DNA"/>
</dbReference>
<dbReference type="AlphaFoldDB" id="A0A2G2XPT8"/>
<accession>A0A2G2XPT8</accession>
<evidence type="ECO:0000313" key="2">
    <source>
        <dbReference type="Proteomes" id="UP000224567"/>
    </source>
</evidence>
<organism evidence="1 2">
    <name type="scientific">Capsicum baccatum</name>
    <name type="common">Peruvian pepper</name>
    <dbReference type="NCBI Taxonomy" id="33114"/>
    <lineage>
        <taxon>Eukaryota</taxon>
        <taxon>Viridiplantae</taxon>
        <taxon>Streptophyta</taxon>
        <taxon>Embryophyta</taxon>
        <taxon>Tracheophyta</taxon>
        <taxon>Spermatophyta</taxon>
        <taxon>Magnoliopsida</taxon>
        <taxon>eudicotyledons</taxon>
        <taxon>Gunneridae</taxon>
        <taxon>Pentapetalae</taxon>
        <taxon>asterids</taxon>
        <taxon>lamiids</taxon>
        <taxon>Solanales</taxon>
        <taxon>Solanaceae</taxon>
        <taxon>Solanoideae</taxon>
        <taxon>Capsiceae</taxon>
        <taxon>Capsicum</taxon>
    </lineage>
</organism>
<comment type="caution">
    <text evidence="1">The sequence shown here is derived from an EMBL/GenBank/DDBJ whole genome shotgun (WGS) entry which is preliminary data.</text>
</comment>
<dbReference type="PANTHER" id="PTHR15140">
    <property type="entry name" value="TUBULIN-SPECIFIC CHAPERONE E"/>
    <property type="match status" value="1"/>
</dbReference>
<reference evidence="1 2" key="1">
    <citation type="journal article" date="2017" name="Genome Biol.">
        <title>New reference genome sequences of hot pepper reveal the massive evolution of plant disease-resistance genes by retroduplication.</title>
        <authorList>
            <person name="Kim S."/>
            <person name="Park J."/>
            <person name="Yeom S.I."/>
            <person name="Kim Y.M."/>
            <person name="Seo E."/>
            <person name="Kim K.T."/>
            <person name="Kim M.S."/>
            <person name="Lee J.M."/>
            <person name="Cheong K."/>
            <person name="Shin H.S."/>
            <person name="Kim S.B."/>
            <person name="Han K."/>
            <person name="Lee J."/>
            <person name="Park M."/>
            <person name="Lee H.A."/>
            <person name="Lee H.Y."/>
            <person name="Lee Y."/>
            <person name="Oh S."/>
            <person name="Lee J.H."/>
            <person name="Choi E."/>
            <person name="Choi E."/>
            <person name="Lee S.E."/>
            <person name="Jeon J."/>
            <person name="Kim H."/>
            <person name="Choi G."/>
            <person name="Song H."/>
            <person name="Lee J."/>
            <person name="Lee S.C."/>
            <person name="Kwon J.K."/>
            <person name="Lee H.Y."/>
            <person name="Koo N."/>
            <person name="Hong Y."/>
            <person name="Kim R.W."/>
            <person name="Kang W.H."/>
            <person name="Huh J.H."/>
            <person name="Kang B.C."/>
            <person name="Yang T.J."/>
            <person name="Lee Y.H."/>
            <person name="Bennetzen J.L."/>
            <person name="Choi D."/>
        </authorList>
    </citation>
    <scope>NUCLEOTIDE SEQUENCE [LARGE SCALE GENOMIC DNA]</scope>
    <source>
        <strain evidence="2">cv. PBC81</strain>
    </source>
</reference>
<gene>
    <name evidence="1" type="ORF">CQW23_01822</name>
</gene>
<reference evidence="2" key="2">
    <citation type="journal article" date="2017" name="J. Anim. Genet.">
        <title>Multiple reference genome sequences of hot pepper reveal the massive evolution of plant disease resistance genes by retroduplication.</title>
        <authorList>
            <person name="Kim S."/>
            <person name="Park J."/>
            <person name="Yeom S.-I."/>
            <person name="Kim Y.-M."/>
            <person name="Seo E."/>
            <person name="Kim K.-T."/>
            <person name="Kim M.-S."/>
            <person name="Lee J.M."/>
            <person name="Cheong K."/>
            <person name="Shin H.-S."/>
            <person name="Kim S.-B."/>
            <person name="Han K."/>
            <person name="Lee J."/>
            <person name="Park M."/>
            <person name="Lee H.-A."/>
            <person name="Lee H.-Y."/>
            <person name="Lee Y."/>
            <person name="Oh S."/>
            <person name="Lee J.H."/>
            <person name="Choi E."/>
            <person name="Choi E."/>
            <person name="Lee S.E."/>
            <person name="Jeon J."/>
            <person name="Kim H."/>
            <person name="Choi G."/>
            <person name="Song H."/>
            <person name="Lee J."/>
            <person name="Lee S.-C."/>
            <person name="Kwon J.-K."/>
            <person name="Lee H.-Y."/>
            <person name="Koo N."/>
            <person name="Hong Y."/>
            <person name="Kim R.W."/>
            <person name="Kang W.-H."/>
            <person name="Huh J.H."/>
            <person name="Kang B.-C."/>
            <person name="Yang T.-J."/>
            <person name="Lee Y.-H."/>
            <person name="Bennetzen J.L."/>
            <person name="Choi D."/>
        </authorList>
    </citation>
    <scope>NUCLEOTIDE SEQUENCE [LARGE SCALE GENOMIC DNA]</scope>
    <source>
        <strain evidence="2">cv. PBC81</strain>
    </source>
</reference>
<dbReference type="PANTHER" id="PTHR15140:SF37">
    <property type="entry name" value="UBIQUITIN-LIKE DOMAIN-CONTAINING PROTEIN"/>
    <property type="match status" value="1"/>
</dbReference>
<dbReference type="SUPFAM" id="SSF52047">
    <property type="entry name" value="RNI-like"/>
    <property type="match status" value="1"/>
</dbReference>
<dbReference type="Proteomes" id="UP000224567">
    <property type="component" value="Unassembled WGS sequence"/>
</dbReference>
<proteinExistence type="predicted"/>
<keyword evidence="2" id="KW-1185">Reference proteome</keyword>
<dbReference type="Gene3D" id="3.80.10.10">
    <property type="entry name" value="Ribonuclease Inhibitor"/>
    <property type="match status" value="1"/>
</dbReference>